<evidence type="ECO:0000313" key="2">
    <source>
        <dbReference type="EMBL" id="OQO04957.1"/>
    </source>
</evidence>
<dbReference type="InParanoid" id="A0A1V8T0M0"/>
<name>A0A1V8T0M0_9PEZI</name>
<feature type="region of interest" description="Disordered" evidence="1">
    <location>
        <begin position="151"/>
        <end position="176"/>
    </location>
</feature>
<protein>
    <submittedName>
        <fullName evidence="2">Uncharacterized protein</fullName>
    </submittedName>
</protein>
<proteinExistence type="predicted"/>
<feature type="region of interest" description="Disordered" evidence="1">
    <location>
        <begin position="1"/>
        <end position="29"/>
    </location>
</feature>
<comment type="caution">
    <text evidence="2">The sequence shown here is derived from an EMBL/GenBank/DDBJ whole genome shotgun (WGS) entry which is preliminary data.</text>
</comment>
<dbReference type="EMBL" id="NAJO01000020">
    <property type="protein sequence ID" value="OQO04957.1"/>
    <property type="molecule type" value="Genomic_DNA"/>
</dbReference>
<organism evidence="2 3">
    <name type="scientific">Cryoendolithus antarcticus</name>
    <dbReference type="NCBI Taxonomy" id="1507870"/>
    <lineage>
        <taxon>Eukaryota</taxon>
        <taxon>Fungi</taxon>
        <taxon>Dikarya</taxon>
        <taxon>Ascomycota</taxon>
        <taxon>Pezizomycotina</taxon>
        <taxon>Dothideomycetes</taxon>
        <taxon>Dothideomycetidae</taxon>
        <taxon>Cladosporiales</taxon>
        <taxon>Cladosporiaceae</taxon>
        <taxon>Cryoendolithus</taxon>
    </lineage>
</organism>
<feature type="compositionally biased region" description="Basic residues" evidence="1">
    <location>
        <begin position="13"/>
        <end position="26"/>
    </location>
</feature>
<dbReference type="AlphaFoldDB" id="A0A1V8T0M0"/>
<feature type="compositionally biased region" description="Basic and acidic residues" evidence="1">
    <location>
        <begin position="99"/>
        <end position="126"/>
    </location>
</feature>
<gene>
    <name evidence="2" type="ORF">B0A48_07975</name>
</gene>
<sequence>MPLARPTPLPRYSHTKGHRPPHRKTTRKELTPLQRAFISGFLESGGSGREITRRFGIPHNTALRVLRTARARAEELGVGMLDGRCYETRERGHRVRVEVIEREGGGGEDGENGRGGEDGENGRGGEGKGVIRVKSHMQGGCLVRGYVRKRPADDAEKGGRGNKKKMRMSAAGQDGVIDPALRQREMQGTASAMVDIDMSNVDFTYAA</sequence>
<evidence type="ECO:0000313" key="3">
    <source>
        <dbReference type="Proteomes" id="UP000192596"/>
    </source>
</evidence>
<feature type="region of interest" description="Disordered" evidence="1">
    <location>
        <begin position="99"/>
        <end position="130"/>
    </location>
</feature>
<reference evidence="3" key="1">
    <citation type="submission" date="2017-03" db="EMBL/GenBank/DDBJ databases">
        <title>Genomes of endolithic fungi from Antarctica.</title>
        <authorList>
            <person name="Coleine C."/>
            <person name="Masonjones S."/>
            <person name="Stajich J.E."/>
        </authorList>
    </citation>
    <scope>NUCLEOTIDE SEQUENCE [LARGE SCALE GENOMIC DNA]</scope>
    <source>
        <strain evidence="3">CCFEE 5527</strain>
    </source>
</reference>
<dbReference type="Proteomes" id="UP000192596">
    <property type="component" value="Unassembled WGS sequence"/>
</dbReference>
<dbReference type="OrthoDB" id="3792558at2759"/>
<accession>A0A1V8T0M0</accession>
<evidence type="ECO:0000256" key="1">
    <source>
        <dbReference type="SAM" id="MobiDB-lite"/>
    </source>
</evidence>
<keyword evidence="3" id="KW-1185">Reference proteome</keyword>